<accession>A0A0V7ZVY1</accession>
<dbReference type="AlphaFoldDB" id="A0A0V7ZVY1"/>
<protein>
    <submittedName>
        <fullName evidence="1">Uncharacterized protein</fullName>
    </submittedName>
</protein>
<dbReference type="OrthoDB" id="516757at2"/>
<sequence length="69" mass="7808">MTTRKGKKRIKNQPILHEELKKMRGVYLTESSWLGAKEKAIRSGLSASEYIEQLIRKDLDCTSSGEATP</sequence>
<name>A0A0V7ZVY1_9CYAN</name>
<proteinExistence type="predicted"/>
<evidence type="ECO:0000313" key="1">
    <source>
        <dbReference type="EMBL" id="KST68755.1"/>
    </source>
</evidence>
<comment type="caution">
    <text evidence="1">The sequence shown here is derived from an EMBL/GenBank/DDBJ whole genome shotgun (WGS) entry which is preliminary data.</text>
</comment>
<organism evidence="1 2">
    <name type="scientific">Mastigocoleus testarum BC008</name>
    <dbReference type="NCBI Taxonomy" id="371196"/>
    <lineage>
        <taxon>Bacteria</taxon>
        <taxon>Bacillati</taxon>
        <taxon>Cyanobacteriota</taxon>
        <taxon>Cyanophyceae</taxon>
        <taxon>Nostocales</taxon>
        <taxon>Hapalosiphonaceae</taxon>
        <taxon>Mastigocoleus</taxon>
    </lineage>
</organism>
<dbReference type="Proteomes" id="UP000053372">
    <property type="component" value="Unassembled WGS sequence"/>
</dbReference>
<gene>
    <name evidence="1" type="ORF">BC008_02000</name>
</gene>
<dbReference type="EMBL" id="LMTZ01000047">
    <property type="protein sequence ID" value="KST68755.1"/>
    <property type="molecule type" value="Genomic_DNA"/>
</dbReference>
<reference evidence="1 2" key="1">
    <citation type="journal article" date="2015" name="Genome Announc.">
        <title>Draft Genome of the Euendolithic (true boring) Cyanobacterium Mastigocoleus testarum strain BC008.</title>
        <authorList>
            <person name="Guida B.S."/>
            <person name="Garcia-Pichel F."/>
        </authorList>
    </citation>
    <scope>NUCLEOTIDE SEQUENCE [LARGE SCALE GENOMIC DNA]</scope>
    <source>
        <strain evidence="1 2">BC008</strain>
    </source>
</reference>
<keyword evidence="2" id="KW-1185">Reference proteome</keyword>
<evidence type="ECO:0000313" key="2">
    <source>
        <dbReference type="Proteomes" id="UP000053372"/>
    </source>
</evidence>